<comment type="caution">
    <text evidence="4">The sequence shown here is derived from an EMBL/GenBank/DDBJ whole genome shotgun (WGS) entry which is preliminary data.</text>
</comment>
<dbReference type="InterPro" id="IPR006029">
    <property type="entry name" value="Neurotrans-gated_channel_TM"/>
</dbReference>
<keyword evidence="2" id="KW-0812">Transmembrane</keyword>
<feature type="region of interest" description="Disordered" evidence="1">
    <location>
        <begin position="253"/>
        <end position="276"/>
    </location>
</feature>
<evidence type="ECO:0000256" key="2">
    <source>
        <dbReference type="SAM" id="Phobius"/>
    </source>
</evidence>
<evidence type="ECO:0000313" key="5">
    <source>
        <dbReference type="Proteomes" id="UP000749559"/>
    </source>
</evidence>
<sequence length="374" mass="42100">GTYVTLVMGVTTCSIVTTIVVLNVFYKHPRPPPKILRVIFLDWLGPLVCHTCKNDRDQKMTDAVDLEMKSHDTDSSLGKEMDEYSTPLKSAKGEKLHNGTGDTKKGNDMVVVNGLNGHDSEVGIHTITIDDANDDPPQENMHTGQKQAETNEEHHGEKVCNGNANHGYQASPEHNILNQAAGTRDKLNVANYRDDNEMQNRDDLKENLKSDNAAIEHSMAVSQEGKGNPNNGRFLKNQGDSYRRRFNHKMPYDDTLSTGFPSASRGNTLTKSKRKSMTNRMEDTLSIASIPFAIEAATKYNDHNSPYSEQALAELVKYMRTIAKKHIGEEQQVTWTNDWQDISIVMDRILFIFFAIVILCTILSFVYIIPEFYM</sequence>
<accession>A0A8J1UUJ3</accession>
<dbReference type="GO" id="GO:0006811">
    <property type="term" value="P:monoatomic ion transport"/>
    <property type="evidence" value="ECO:0007669"/>
    <property type="project" value="InterPro"/>
</dbReference>
<name>A0A8J1UUJ3_OWEFU</name>
<dbReference type="EMBL" id="CAIIXF020000001">
    <property type="protein sequence ID" value="CAH1772379.1"/>
    <property type="molecule type" value="Genomic_DNA"/>
</dbReference>
<feature type="region of interest" description="Disordered" evidence="1">
    <location>
        <begin position="130"/>
        <end position="155"/>
    </location>
</feature>
<dbReference type="Proteomes" id="UP000749559">
    <property type="component" value="Unassembled WGS sequence"/>
</dbReference>
<feature type="transmembrane region" description="Helical" evidence="2">
    <location>
        <begin position="349"/>
        <end position="369"/>
    </location>
</feature>
<feature type="non-terminal residue" evidence="4">
    <location>
        <position position="1"/>
    </location>
</feature>
<protein>
    <recommendedName>
        <fullName evidence="3">Neurotransmitter-gated ion-channel transmembrane domain-containing protein</fullName>
    </recommendedName>
</protein>
<keyword evidence="5" id="KW-1185">Reference proteome</keyword>
<dbReference type="InterPro" id="IPR036719">
    <property type="entry name" value="Neuro-gated_channel_TM_sf"/>
</dbReference>
<organism evidence="4 5">
    <name type="scientific">Owenia fusiformis</name>
    <name type="common">Polychaete worm</name>
    <dbReference type="NCBI Taxonomy" id="6347"/>
    <lineage>
        <taxon>Eukaryota</taxon>
        <taxon>Metazoa</taxon>
        <taxon>Spiralia</taxon>
        <taxon>Lophotrochozoa</taxon>
        <taxon>Annelida</taxon>
        <taxon>Polychaeta</taxon>
        <taxon>Sedentaria</taxon>
        <taxon>Canalipalpata</taxon>
        <taxon>Sabellida</taxon>
        <taxon>Oweniida</taxon>
        <taxon>Oweniidae</taxon>
        <taxon>Owenia</taxon>
    </lineage>
</organism>
<dbReference type="AlphaFoldDB" id="A0A8J1UUJ3"/>
<keyword evidence="2" id="KW-0472">Membrane</keyword>
<gene>
    <name evidence="4" type="ORF">OFUS_LOCUS151</name>
</gene>
<evidence type="ECO:0000256" key="1">
    <source>
        <dbReference type="SAM" id="MobiDB-lite"/>
    </source>
</evidence>
<evidence type="ECO:0000313" key="4">
    <source>
        <dbReference type="EMBL" id="CAH1772379.1"/>
    </source>
</evidence>
<evidence type="ECO:0000259" key="3">
    <source>
        <dbReference type="Pfam" id="PF02932"/>
    </source>
</evidence>
<proteinExistence type="predicted"/>
<feature type="compositionally biased region" description="Polar residues" evidence="1">
    <location>
        <begin position="255"/>
        <end position="270"/>
    </location>
</feature>
<dbReference type="SUPFAM" id="SSF90112">
    <property type="entry name" value="Neurotransmitter-gated ion-channel transmembrane pore"/>
    <property type="match status" value="1"/>
</dbReference>
<dbReference type="Pfam" id="PF02932">
    <property type="entry name" value="Neur_chan_memb"/>
    <property type="match status" value="1"/>
</dbReference>
<reference evidence="4" key="1">
    <citation type="submission" date="2022-03" db="EMBL/GenBank/DDBJ databases">
        <authorList>
            <person name="Martin C."/>
        </authorList>
    </citation>
    <scope>NUCLEOTIDE SEQUENCE</scope>
</reference>
<feature type="transmembrane region" description="Helical" evidence="2">
    <location>
        <begin position="6"/>
        <end position="26"/>
    </location>
</feature>
<dbReference type="GO" id="GO:0016020">
    <property type="term" value="C:membrane"/>
    <property type="evidence" value="ECO:0007669"/>
    <property type="project" value="InterPro"/>
</dbReference>
<keyword evidence="2" id="KW-1133">Transmembrane helix</keyword>
<feature type="domain" description="Neurotransmitter-gated ion-channel transmembrane" evidence="3">
    <location>
        <begin position="2"/>
        <end position="360"/>
    </location>
</feature>